<dbReference type="KEGG" id="sazo:D1868_08795"/>
<dbReference type="GeneID" id="42799163"/>
<name>A0A650CQR7_9CREN</name>
<gene>
    <name evidence="1" type="ORF">D1868_08795</name>
</gene>
<reference evidence="1 2" key="1">
    <citation type="submission" date="2019-10" db="EMBL/GenBank/DDBJ databases">
        <title>Genome Sequences from Six Type Strain Members of the Archaeal Family Sulfolobaceae: Acidianus ambivalens, Acidianus infernus, Metallosphaera prunae, Stygiolobus azoricus, Sulfolobus metallicus, and Sulfurisphaera ohwakuensis.</title>
        <authorList>
            <person name="Counts J.A."/>
            <person name="Kelly R.M."/>
        </authorList>
    </citation>
    <scope>NUCLEOTIDE SEQUENCE [LARGE SCALE GENOMIC DNA]</scope>
    <source>
        <strain evidence="1 2">FC6</strain>
    </source>
</reference>
<evidence type="ECO:0000313" key="1">
    <source>
        <dbReference type="EMBL" id="QGR20075.1"/>
    </source>
</evidence>
<keyword evidence="2" id="KW-1185">Reference proteome</keyword>
<dbReference type="Proteomes" id="UP000423396">
    <property type="component" value="Chromosome"/>
</dbReference>
<dbReference type="OrthoDB" id="38800at2157"/>
<dbReference type="EMBL" id="CP045483">
    <property type="protein sequence ID" value="QGR20075.1"/>
    <property type="molecule type" value="Genomic_DNA"/>
</dbReference>
<accession>A0A650CQR7</accession>
<organism evidence="1 2">
    <name type="scientific">Stygiolobus azoricus</name>
    <dbReference type="NCBI Taxonomy" id="41675"/>
    <lineage>
        <taxon>Archaea</taxon>
        <taxon>Thermoproteota</taxon>
        <taxon>Thermoprotei</taxon>
        <taxon>Sulfolobales</taxon>
        <taxon>Sulfolobaceae</taxon>
        <taxon>Stygiolobus</taxon>
    </lineage>
</organism>
<sequence length="172" mass="19756">MPRIEIYTNLLEFRNSITNYIMGDVNEEGWYYVIGIEGKYIYKQVGNYVILVTTDFPKEKLKDLENIKLERLAEILEKPGNVKYVLPLELRNSTISTTSELCLTPFPGVDLVNDLTKDFQYKENENGCLTVESETHDLKKGIENVIKGLSLYYKIISEQEDIAVKTALSFLS</sequence>
<proteinExistence type="predicted"/>
<dbReference type="RefSeq" id="WP_156007507.1">
    <property type="nucleotide sequence ID" value="NZ_CP045483.1"/>
</dbReference>
<protein>
    <submittedName>
        <fullName evidence="1">Uncharacterized protein</fullName>
    </submittedName>
</protein>
<evidence type="ECO:0000313" key="2">
    <source>
        <dbReference type="Proteomes" id="UP000423396"/>
    </source>
</evidence>
<dbReference type="AlphaFoldDB" id="A0A650CQR7"/>